<accession>A0A1I7WFQ9</accession>
<dbReference type="Proteomes" id="UP000095283">
    <property type="component" value="Unplaced"/>
</dbReference>
<feature type="region of interest" description="Disordered" evidence="1">
    <location>
        <begin position="1"/>
        <end position="31"/>
    </location>
</feature>
<evidence type="ECO:0000256" key="1">
    <source>
        <dbReference type="SAM" id="MobiDB-lite"/>
    </source>
</evidence>
<protein>
    <submittedName>
        <fullName evidence="3">Uncharacterized protein</fullName>
    </submittedName>
</protein>
<keyword evidence="2" id="KW-1185">Reference proteome</keyword>
<sequence length="82" mass="9057">MSDSSCGTPGISATDNKPSVEDEPTQNDVSLDYSDALRMIESFDRNVIFEKIKKNRPLVQKAPSSNKADRAVQREKPGTSKE</sequence>
<feature type="compositionally biased region" description="Basic and acidic residues" evidence="1">
    <location>
        <begin position="67"/>
        <end position="82"/>
    </location>
</feature>
<proteinExistence type="predicted"/>
<reference evidence="3" key="1">
    <citation type="submission" date="2016-11" db="UniProtKB">
        <authorList>
            <consortium name="WormBaseParasite"/>
        </authorList>
    </citation>
    <scope>IDENTIFICATION</scope>
</reference>
<feature type="region of interest" description="Disordered" evidence="1">
    <location>
        <begin position="53"/>
        <end position="82"/>
    </location>
</feature>
<organism evidence="2 3">
    <name type="scientific">Heterorhabditis bacteriophora</name>
    <name type="common">Entomopathogenic nematode worm</name>
    <dbReference type="NCBI Taxonomy" id="37862"/>
    <lineage>
        <taxon>Eukaryota</taxon>
        <taxon>Metazoa</taxon>
        <taxon>Ecdysozoa</taxon>
        <taxon>Nematoda</taxon>
        <taxon>Chromadorea</taxon>
        <taxon>Rhabditida</taxon>
        <taxon>Rhabditina</taxon>
        <taxon>Rhabditomorpha</taxon>
        <taxon>Strongyloidea</taxon>
        <taxon>Heterorhabditidae</taxon>
        <taxon>Heterorhabditis</taxon>
    </lineage>
</organism>
<feature type="compositionally biased region" description="Polar residues" evidence="1">
    <location>
        <begin position="1"/>
        <end position="17"/>
    </location>
</feature>
<evidence type="ECO:0000313" key="2">
    <source>
        <dbReference type="Proteomes" id="UP000095283"/>
    </source>
</evidence>
<dbReference type="AlphaFoldDB" id="A0A1I7WFQ9"/>
<dbReference type="WBParaSite" id="Hba_03762">
    <property type="protein sequence ID" value="Hba_03762"/>
    <property type="gene ID" value="Hba_03762"/>
</dbReference>
<evidence type="ECO:0000313" key="3">
    <source>
        <dbReference type="WBParaSite" id="Hba_03762"/>
    </source>
</evidence>
<name>A0A1I7WFQ9_HETBA</name>